<dbReference type="EC" id="3.2.1.8" evidence="10"/>
<dbReference type="Pfam" id="PF00331">
    <property type="entry name" value="Glyco_hydro_10"/>
    <property type="match status" value="1"/>
</dbReference>
<dbReference type="InterPro" id="IPR017853">
    <property type="entry name" value="GH"/>
</dbReference>
<dbReference type="PRINTS" id="PR00134">
    <property type="entry name" value="GLHYDRLASE10"/>
</dbReference>
<dbReference type="OrthoDB" id="3255194at2"/>
<evidence type="ECO:0000256" key="8">
    <source>
        <dbReference type="ARBA" id="ARBA00023326"/>
    </source>
</evidence>
<evidence type="ECO:0000313" key="15">
    <source>
        <dbReference type="Proteomes" id="UP000607311"/>
    </source>
</evidence>
<dbReference type="PANTHER" id="PTHR31490">
    <property type="entry name" value="GLYCOSYL HYDROLASE"/>
    <property type="match status" value="1"/>
</dbReference>
<keyword evidence="6 10" id="KW-0119">Carbohydrate metabolism</keyword>
<dbReference type="PROSITE" id="PS51760">
    <property type="entry name" value="GH10_2"/>
    <property type="match status" value="1"/>
</dbReference>
<dbReference type="Gene3D" id="3.20.20.80">
    <property type="entry name" value="Glycosidases"/>
    <property type="match status" value="1"/>
</dbReference>
<dbReference type="AlphaFoldDB" id="A0A9W5XKX1"/>
<sequence length="421" mass="46285">MELHSGALGAPRIGPLVIDQLSARRDVSRPPPANPVRTPIGRSRSLRLPILLVSLVLVIAALFATGLVLVVKARGGESAEVAGSSPVASEPAAPGRQTLRELTPPGMRIGSAVDGRGLSLDPAYSTLLGTEFNAVTTENAMKWRNLEPLPGVYAWPGADQLVEFAERHGQEVYGHTLVWHSDMPKWVSPEWPAERIRTELRDHVTEVVSRYRGRVWAWDVVNEVLDEDGSLRETLWLRKLGPGYIADAFRWAHAADPGARLFINDYGIERRTRKADALLTLVRDLRRDGVPVDGVGFQSHLAWDEPPRDLTRNLRRFAELGVAVAITELDVRVELPATSEKLKRQAAVYRQVLSSCLAVPACVSFTVWGFTDSRSWIPGYHRGYGAACLFDADLSPKPAYLALVDELSRHAGTTRAGPNPD</sequence>
<evidence type="ECO:0000256" key="2">
    <source>
        <dbReference type="ARBA" id="ARBA00007495"/>
    </source>
</evidence>
<evidence type="ECO:0000256" key="4">
    <source>
        <dbReference type="ARBA" id="ARBA00022729"/>
    </source>
</evidence>
<dbReference type="EMBL" id="BOPD01000013">
    <property type="protein sequence ID" value="GIJ33153.1"/>
    <property type="molecule type" value="Genomic_DNA"/>
</dbReference>
<dbReference type="PROSITE" id="PS00591">
    <property type="entry name" value="GH10_1"/>
    <property type="match status" value="1"/>
</dbReference>
<evidence type="ECO:0000256" key="3">
    <source>
        <dbReference type="ARBA" id="ARBA00022651"/>
    </source>
</evidence>
<dbReference type="GO" id="GO:0045493">
    <property type="term" value="P:xylan catabolic process"/>
    <property type="evidence" value="ECO:0007669"/>
    <property type="project" value="UniProtKB-KW"/>
</dbReference>
<dbReference type="PANTHER" id="PTHR31490:SF88">
    <property type="entry name" value="BETA-XYLANASE"/>
    <property type="match status" value="1"/>
</dbReference>
<evidence type="ECO:0000256" key="5">
    <source>
        <dbReference type="ARBA" id="ARBA00022801"/>
    </source>
</evidence>
<keyword evidence="3" id="KW-0858">Xylan degradation</keyword>
<comment type="similarity">
    <text evidence="2 10">Belongs to the glycosyl hydrolase 10 (cellulase F) family.</text>
</comment>
<dbReference type="SUPFAM" id="SSF51445">
    <property type="entry name" value="(Trans)glycosidases"/>
    <property type="match status" value="1"/>
</dbReference>
<gene>
    <name evidence="14" type="ORF">Vse01_23010</name>
</gene>
<evidence type="ECO:0000256" key="7">
    <source>
        <dbReference type="ARBA" id="ARBA00023295"/>
    </source>
</evidence>
<evidence type="ECO:0000256" key="11">
    <source>
        <dbReference type="SAM" id="MobiDB-lite"/>
    </source>
</evidence>
<evidence type="ECO:0000256" key="9">
    <source>
        <dbReference type="PROSITE-ProRule" id="PRU10061"/>
    </source>
</evidence>
<dbReference type="InterPro" id="IPR001000">
    <property type="entry name" value="GH10_dom"/>
</dbReference>
<evidence type="ECO:0000256" key="1">
    <source>
        <dbReference type="ARBA" id="ARBA00000681"/>
    </source>
</evidence>
<name>A0A9W5XKX1_9ACTN</name>
<feature type="region of interest" description="Disordered" evidence="11">
    <location>
        <begin position="80"/>
        <end position="106"/>
    </location>
</feature>
<dbReference type="GO" id="GO:0031176">
    <property type="term" value="F:endo-1,4-beta-xylanase activity"/>
    <property type="evidence" value="ECO:0007669"/>
    <property type="project" value="UniProtKB-EC"/>
</dbReference>
<feature type="active site" description="Nucleophile" evidence="9">
    <location>
        <position position="328"/>
    </location>
</feature>
<dbReference type="Proteomes" id="UP000607311">
    <property type="component" value="Unassembled WGS sequence"/>
</dbReference>
<proteinExistence type="inferred from homology"/>
<feature type="transmembrane region" description="Helical" evidence="12">
    <location>
        <begin position="50"/>
        <end position="71"/>
    </location>
</feature>
<keyword evidence="12" id="KW-1133">Transmembrane helix</keyword>
<dbReference type="InterPro" id="IPR044846">
    <property type="entry name" value="GH10"/>
</dbReference>
<evidence type="ECO:0000256" key="10">
    <source>
        <dbReference type="RuleBase" id="RU361174"/>
    </source>
</evidence>
<comment type="catalytic activity">
    <reaction evidence="1 10">
        <text>Endohydrolysis of (1-&gt;4)-beta-D-xylosidic linkages in xylans.</text>
        <dbReference type="EC" id="3.2.1.8"/>
    </reaction>
</comment>
<keyword evidence="15" id="KW-1185">Reference proteome</keyword>
<keyword evidence="12" id="KW-0472">Membrane</keyword>
<feature type="domain" description="GH10" evidence="13">
    <location>
        <begin position="93"/>
        <end position="406"/>
    </location>
</feature>
<keyword evidence="4" id="KW-0732">Signal</keyword>
<dbReference type="InterPro" id="IPR031158">
    <property type="entry name" value="GH10_AS"/>
</dbReference>
<keyword evidence="8 10" id="KW-0624">Polysaccharide degradation</keyword>
<evidence type="ECO:0000313" key="14">
    <source>
        <dbReference type="EMBL" id="GIJ33153.1"/>
    </source>
</evidence>
<dbReference type="SMART" id="SM00633">
    <property type="entry name" value="Glyco_10"/>
    <property type="match status" value="1"/>
</dbReference>
<comment type="caution">
    <text evidence="14">The sequence shown here is derived from an EMBL/GenBank/DDBJ whole genome shotgun (WGS) entry which is preliminary data.</text>
</comment>
<organism evidence="14 15">
    <name type="scientific">Micromonospora sediminimaris</name>
    <dbReference type="NCBI Taxonomy" id="547162"/>
    <lineage>
        <taxon>Bacteria</taxon>
        <taxon>Bacillati</taxon>
        <taxon>Actinomycetota</taxon>
        <taxon>Actinomycetes</taxon>
        <taxon>Micromonosporales</taxon>
        <taxon>Micromonosporaceae</taxon>
        <taxon>Micromonospora</taxon>
    </lineage>
</organism>
<protein>
    <recommendedName>
        <fullName evidence="10">Beta-xylanase</fullName>
        <ecNumber evidence="10">3.2.1.8</ecNumber>
    </recommendedName>
</protein>
<evidence type="ECO:0000256" key="6">
    <source>
        <dbReference type="ARBA" id="ARBA00023277"/>
    </source>
</evidence>
<accession>A0A9W5XKX1</accession>
<keyword evidence="7 10" id="KW-0326">Glycosidase</keyword>
<evidence type="ECO:0000256" key="12">
    <source>
        <dbReference type="SAM" id="Phobius"/>
    </source>
</evidence>
<evidence type="ECO:0000259" key="13">
    <source>
        <dbReference type="PROSITE" id="PS51760"/>
    </source>
</evidence>
<keyword evidence="12" id="KW-0812">Transmembrane</keyword>
<reference evidence="14" key="1">
    <citation type="submission" date="2021-01" db="EMBL/GenBank/DDBJ databases">
        <title>Whole genome shotgun sequence of Verrucosispora sediminis NBRC 107745.</title>
        <authorList>
            <person name="Komaki H."/>
            <person name="Tamura T."/>
        </authorList>
    </citation>
    <scope>NUCLEOTIDE SEQUENCE</scope>
    <source>
        <strain evidence="14">NBRC 107745</strain>
    </source>
</reference>
<keyword evidence="5 10" id="KW-0378">Hydrolase</keyword>